<keyword evidence="3" id="KW-0349">Heme</keyword>
<keyword evidence="7" id="KW-0411">Iron-sulfur</keyword>
<evidence type="ECO:0000256" key="6">
    <source>
        <dbReference type="ARBA" id="ARBA00023004"/>
    </source>
</evidence>
<dbReference type="Proteomes" id="UP000002439">
    <property type="component" value="Chromosome"/>
</dbReference>
<dbReference type="PATRIC" id="fig|178306.9.peg.1915"/>
<dbReference type="InParanoid" id="Q8ZUW8"/>
<dbReference type="EnsemblBacteria" id="AAL64288">
    <property type="protein sequence ID" value="AAL64288"/>
    <property type="gene ID" value="PAE2571"/>
</dbReference>
<dbReference type="InterPro" id="IPR036136">
    <property type="entry name" value="Nit/Sulf_reduc_fer-like_dom_sf"/>
</dbReference>
<keyword evidence="2" id="KW-0004">4Fe-4S</keyword>
<dbReference type="PANTHER" id="PTHR11493:SF54">
    <property type="entry name" value="ANAEROBIC SULFITE REDUCTASE SUBUNIT C"/>
    <property type="match status" value="1"/>
</dbReference>
<gene>
    <name evidence="9" type="ordered locus">PAE2571</name>
</gene>
<dbReference type="InterPro" id="IPR011808">
    <property type="entry name" value="DsrB"/>
</dbReference>
<evidence type="ECO:0000256" key="4">
    <source>
        <dbReference type="ARBA" id="ARBA00022723"/>
    </source>
</evidence>
<dbReference type="Gene3D" id="3.30.70.3340">
    <property type="match status" value="1"/>
</dbReference>
<dbReference type="GeneID" id="1464629"/>
<dbReference type="PROSITE" id="PS00365">
    <property type="entry name" value="NIR_SIR"/>
    <property type="match status" value="1"/>
</dbReference>
<evidence type="ECO:0000313" key="9">
    <source>
        <dbReference type="EMBL" id="AAL64288.1"/>
    </source>
</evidence>
<dbReference type="SUPFAM" id="SSF54862">
    <property type="entry name" value="4Fe-4S ferredoxins"/>
    <property type="match status" value="1"/>
</dbReference>
<dbReference type="InterPro" id="IPR006066">
    <property type="entry name" value="NO2/SO3_Rdtase_FeS/sirohaem_BS"/>
</dbReference>
<evidence type="ECO:0000256" key="1">
    <source>
        <dbReference type="ARBA" id="ARBA00010429"/>
    </source>
</evidence>
<dbReference type="Gene3D" id="3.30.70.20">
    <property type="match status" value="1"/>
</dbReference>
<evidence type="ECO:0000313" key="10">
    <source>
        <dbReference type="Proteomes" id="UP000002439"/>
    </source>
</evidence>
<dbReference type="NCBIfam" id="TIGR02066">
    <property type="entry name" value="dsrB"/>
    <property type="match status" value="1"/>
</dbReference>
<evidence type="ECO:0000259" key="8">
    <source>
        <dbReference type="PROSITE" id="PS51379"/>
    </source>
</evidence>
<dbReference type="EMBL" id="AE009441">
    <property type="protein sequence ID" value="AAL64288.1"/>
    <property type="molecule type" value="Genomic_DNA"/>
</dbReference>
<dbReference type="STRING" id="178306.PAE2571"/>
<dbReference type="InterPro" id="IPR005117">
    <property type="entry name" value="NiRdtase/SiRdtase_haem-b_fer"/>
</dbReference>
<dbReference type="AlphaFoldDB" id="Q8ZUW8"/>
<accession>Q8ZUW8</accession>
<evidence type="ECO:0000256" key="2">
    <source>
        <dbReference type="ARBA" id="ARBA00022485"/>
    </source>
</evidence>
<dbReference type="InterPro" id="IPR045169">
    <property type="entry name" value="NO2/SO3_Rdtase_4Fe4S_prot"/>
</dbReference>
<name>Q8ZUW8_PYRAE</name>
<dbReference type="Gene3D" id="3.30.413.10">
    <property type="entry name" value="Sulfite Reductase Hemoprotein, domain 1"/>
    <property type="match status" value="1"/>
</dbReference>
<dbReference type="GO" id="GO:0006790">
    <property type="term" value="P:sulfur compound metabolic process"/>
    <property type="evidence" value="ECO:0007669"/>
    <property type="project" value="InterPro"/>
</dbReference>
<dbReference type="InterPro" id="IPR006067">
    <property type="entry name" value="NO2/SO3_Rdtase_4Fe4S_dom"/>
</dbReference>
<evidence type="ECO:0000256" key="3">
    <source>
        <dbReference type="ARBA" id="ARBA00022617"/>
    </source>
</evidence>
<dbReference type="eggNOG" id="arCOG02059">
    <property type="taxonomic scope" value="Archaea"/>
</dbReference>
<dbReference type="RefSeq" id="WP_011008756.1">
    <property type="nucleotide sequence ID" value="NC_003364.1"/>
</dbReference>
<dbReference type="GO" id="GO:0009055">
    <property type="term" value="F:electron transfer activity"/>
    <property type="evidence" value="ECO:0007669"/>
    <property type="project" value="InterPro"/>
</dbReference>
<organism evidence="9 10">
    <name type="scientific">Pyrobaculum aerophilum (strain ATCC 51768 / DSM 7523 / JCM 9630 / CIP 104966 / NBRC 100827 / IM2)</name>
    <dbReference type="NCBI Taxonomy" id="178306"/>
    <lineage>
        <taxon>Archaea</taxon>
        <taxon>Thermoproteota</taxon>
        <taxon>Thermoprotei</taxon>
        <taxon>Thermoproteales</taxon>
        <taxon>Thermoproteaceae</taxon>
        <taxon>Pyrobaculum</taxon>
    </lineage>
</organism>
<evidence type="ECO:0000256" key="7">
    <source>
        <dbReference type="ARBA" id="ARBA00023014"/>
    </source>
</evidence>
<dbReference type="SUPFAM" id="SSF55124">
    <property type="entry name" value="Nitrite/Sulfite reductase N-terminal domain-like"/>
    <property type="match status" value="1"/>
</dbReference>
<keyword evidence="5" id="KW-0560">Oxidoreductase</keyword>
<proteinExistence type="inferred from homology"/>
<dbReference type="GO" id="GO:0046872">
    <property type="term" value="F:metal ion binding"/>
    <property type="evidence" value="ECO:0007669"/>
    <property type="project" value="UniProtKB-KW"/>
</dbReference>
<keyword evidence="4" id="KW-0479">Metal-binding</keyword>
<feature type="domain" description="4Fe-4S ferredoxin-type" evidence="8">
    <location>
        <begin position="243"/>
        <end position="270"/>
    </location>
</feature>
<dbReference type="InterPro" id="IPR017896">
    <property type="entry name" value="4Fe4S_Fe-S-bd"/>
</dbReference>
<dbReference type="KEGG" id="pai:PAE2571"/>
<comment type="similarity">
    <text evidence="1">Belongs to the nitrite and sulfite reductase 4Fe-4S domain family.</text>
</comment>
<sequence>MTADPVAQRLQKRLPVPYTEWLPELIRRNVGKWVDRKFHGYGIIEPISSTGDRVFTVKVGTPPNFRMSTETLRKFIDIADKLGIGGIKITRNGNLEILTDSLDKALKIKEEVEKMGFPVGGWGRSMWGINSCTAFLTCTTAVVDSPSITKALGDALAPYFKEESLPAKLRIFVSGCPAMCAGGTAIDIAIVGQWGAPPKIREEVIGMCLPPPRALAKVTESQIFLVQVCPTGAHTLRREGDKVKLVLLGEKCINCARCKENCDAFDYDPENVGVAILVGGKMSNTGGGARLARVLIPWLPAKPPRYEEIIAVVKHVIEVWRQHAKPGERLADFIDRVGWSKFLELVGLKEVHDYYQRVPEFARTFLTFRGRGDVYKRLRDAL</sequence>
<dbReference type="GO" id="GO:0051539">
    <property type="term" value="F:4 iron, 4 sulfur cluster binding"/>
    <property type="evidence" value="ECO:0007669"/>
    <property type="project" value="UniProtKB-KW"/>
</dbReference>
<dbReference type="GO" id="GO:0020037">
    <property type="term" value="F:heme binding"/>
    <property type="evidence" value="ECO:0007669"/>
    <property type="project" value="InterPro"/>
</dbReference>
<dbReference type="PANTHER" id="PTHR11493">
    <property type="entry name" value="SULFITE REDUCTASE [NADPH] SUBUNIT BETA-RELATED"/>
    <property type="match status" value="1"/>
</dbReference>
<dbReference type="Pfam" id="PF01077">
    <property type="entry name" value="NIR_SIR"/>
    <property type="match status" value="1"/>
</dbReference>
<dbReference type="GO" id="GO:0018551">
    <property type="term" value="F:dissimilatory sulfite reductase (NADH) activity"/>
    <property type="evidence" value="ECO:0007669"/>
    <property type="project" value="InterPro"/>
</dbReference>
<dbReference type="HOGENOM" id="CLU_044442_0_0_2"/>
<protein>
    <submittedName>
        <fullName evidence="9">Sulfite reductase beta subunit</fullName>
    </submittedName>
</protein>
<reference evidence="9 10" key="1">
    <citation type="journal article" date="2002" name="Proc. Natl. Acad. Sci. U.S.A.">
        <title>Genome sequence of the hyperthermophilic crenarchaeon Pyrobaculum aerophilum.</title>
        <authorList>
            <person name="Fitz-Gibbon S.T."/>
            <person name="Ladner H."/>
            <person name="Kim U.J."/>
            <person name="Stetter K.O."/>
            <person name="Simon M.I."/>
            <person name="Miller J.H."/>
        </authorList>
    </citation>
    <scope>NUCLEOTIDE SEQUENCE [LARGE SCALE GENOMIC DNA]</scope>
    <source>
        <strain evidence="10">ATCC 51768 / DSM 7523 / JCM 9630 / CIP 104966 / NBRC 100827 / IM2</strain>
    </source>
</reference>
<dbReference type="Pfam" id="PF03460">
    <property type="entry name" value="NIR_SIR_ferr"/>
    <property type="match status" value="1"/>
</dbReference>
<keyword evidence="6" id="KW-0408">Iron</keyword>
<evidence type="ECO:0000256" key="5">
    <source>
        <dbReference type="ARBA" id="ARBA00023002"/>
    </source>
</evidence>
<dbReference type="InterPro" id="IPR045854">
    <property type="entry name" value="NO2/SO3_Rdtase_4Fe4S_sf"/>
</dbReference>
<dbReference type="SUPFAM" id="SSF56014">
    <property type="entry name" value="Nitrite and sulphite reductase 4Fe-4S domain-like"/>
    <property type="match status" value="1"/>
</dbReference>
<keyword evidence="10" id="KW-1185">Reference proteome</keyword>
<dbReference type="PROSITE" id="PS51379">
    <property type="entry name" value="4FE4S_FER_2"/>
    <property type="match status" value="1"/>
</dbReference>